<protein>
    <submittedName>
        <fullName evidence="2">DUF4132 domain-containing protein</fullName>
    </submittedName>
</protein>
<organism evidence="2 3">
    <name type="scientific">Nocardia huaxiensis</name>
    <dbReference type="NCBI Taxonomy" id="2755382"/>
    <lineage>
        <taxon>Bacteria</taxon>
        <taxon>Bacillati</taxon>
        <taxon>Actinomycetota</taxon>
        <taxon>Actinomycetes</taxon>
        <taxon>Mycobacteriales</taxon>
        <taxon>Nocardiaceae</taxon>
        <taxon>Nocardia</taxon>
    </lineage>
</organism>
<dbReference type="Proteomes" id="UP000515512">
    <property type="component" value="Chromosome"/>
</dbReference>
<evidence type="ECO:0000313" key="2">
    <source>
        <dbReference type="EMBL" id="QLY29470.1"/>
    </source>
</evidence>
<gene>
    <name evidence="2" type="ORF">H0264_30070</name>
</gene>
<keyword evidence="3" id="KW-1185">Reference proteome</keyword>
<feature type="domain" description="DUF4132" evidence="1">
    <location>
        <begin position="850"/>
        <end position="1032"/>
    </location>
</feature>
<reference evidence="2 3" key="1">
    <citation type="submission" date="2020-07" db="EMBL/GenBank/DDBJ databases">
        <authorList>
            <person name="Zhuang K."/>
            <person name="Ran Y."/>
        </authorList>
    </citation>
    <scope>NUCLEOTIDE SEQUENCE [LARGE SCALE GENOMIC DNA]</scope>
    <source>
        <strain evidence="2 3">WCH-YHL-001</strain>
    </source>
</reference>
<dbReference type="RefSeq" id="WP_181580674.1">
    <property type="nucleotide sequence ID" value="NZ_CP059399.1"/>
</dbReference>
<dbReference type="KEGG" id="nhu:H0264_30070"/>
<evidence type="ECO:0000313" key="3">
    <source>
        <dbReference type="Proteomes" id="UP000515512"/>
    </source>
</evidence>
<sequence>MLDATTTFDSGRLDEDRWETPGEWLRWAVPTRGVTPPRGVTPSPTASADYADLLAAHRDRVVETLEQTALHGDAVLARAGQEALADPAACSPLGAAVVTYALEKHAPSRNSAADAWVAERGPAFAAEAAAWHASFTGQWFWDNTARRRVAWLEQLPLDRLDGYWSVSTPVIEMRAHLAELPEAEYRAIVARLEVLRNTPGGLAIRLATSYLAPTEEVWAHQDAAEAAGYSGSRHRFSALTASALPLADLETLTAALSPEDFDLAGSPDAHLLVALLRFGPDCAPALERMLRHRGNSGHTAAGLARFVSRFPTDSAFSAVLSQIGHREVVPVVIEAAQRFPRRALRLLGAQAGTSPLIRQILRGLAHAHPGLFAQLPPDVAYADGRRTAAPDEVPEILRNPPWQRVRTAGKQLTVANLTPPSTPALVWLPGEREDWLNIRIRVWDGYASDWEKHLIKEVRTNTRYGGELSRLFAAAPEELVRPHLATVTSGRAWHDEGALRRILARFDAEGLPYVLRAVQTDPIQLSAILLPAVGTPVTQAMTRWLDGRKTRADALAWFERNLAAALPDLIAAALAKPGKDRRLAENALRLLAQRGRRAEIESAAAAFDSPVAAAITSVLDTDPLHVLPAKIAKLPDWLVPELLPTLALRDRDTVLPAAATREVCTMLSMCGPNGDYAGIAHLVEATDPASLAEFGWALMELWRLAGYPSKDGWVLHVQGLVGNDDTARRLGTLIRVWPGESGHARAVSGLGVLTALGTDLALMQLHGIAEKVKFKALKSKAQEKVAEVAAGLGLTPEQLSDRLVPEFGLDADGSLMLDYGPRGFIVSFDEQLKPTVSDAMRAEDGVWRLGTARKALPKPGAKDDPELAPAAYKTFSTLKKEVKSAAADQIRRFEQAMVTARRWTAAEHRRLFVEHPLVWHLSRRLVWIIEEGGIVTGSFRIAEDRTYTDAADDPRTVADDAVVGLAHPLHLTDSLAAWGELFADYELLQPFPQLQRETYSFTAEERASDSLPRFQNLSVPTGRLLGFDRFGWERGPVWDGGVWAELVRPLGDGRSVVIDMDPGIYAGDAHDSPEQKISVRMAPTGHEYRLDRTEHTRTFAGIEAVTESELLRQLHQLVAGK</sequence>
<proteinExistence type="predicted"/>
<accession>A0A7D6VH07</accession>
<dbReference type="Pfam" id="PF13569">
    <property type="entry name" value="DUF4132"/>
    <property type="match status" value="1"/>
</dbReference>
<evidence type="ECO:0000259" key="1">
    <source>
        <dbReference type="Pfam" id="PF13569"/>
    </source>
</evidence>
<dbReference type="AlphaFoldDB" id="A0A7D6VH07"/>
<dbReference type="InterPro" id="IPR025406">
    <property type="entry name" value="DUF4132"/>
</dbReference>
<dbReference type="EMBL" id="CP059399">
    <property type="protein sequence ID" value="QLY29470.1"/>
    <property type="molecule type" value="Genomic_DNA"/>
</dbReference>
<name>A0A7D6VH07_9NOCA</name>